<dbReference type="EMBL" id="JAINUG010000095">
    <property type="protein sequence ID" value="KAJ8397864.1"/>
    <property type="molecule type" value="Genomic_DNA"/>
</dbReference>
<name>A0AAD7S8H5_9TELE</name>
<reference evidence="2" key="1">
    <citation type="journal article" date="2023" name="Science">
        <title>Genome structures resolve the early diversification of teleost fishes.</title>
        <authorList>
            <person name="Parey E."/>
            <person name="Louis A."/>
            <person name="Montfort J."/>
            <person name="Bouchez O."/>
            <person name="Roques C."/>
            <person name="Iampietro C."/>
            <person name="Lluch J."/>
            <person name="Castinel A."/>
            <person name="Donnadieu C."/>
            <person name="Desvignes T."/>
            <person name="Floi Bucao C."/>
            <person name="Jouanno E."/>
            <person name="Wen M."/>
            <person name="Mejri S."/>
            <person name="Dirks R."/>
            <person name="Jansen H."/>
            <person name="Henkel C."/>
            <person name="Chen W.J."/>
            <person name="Zahm M."/>
            <person name="Cabau C."/>
            <person name="Klopp C."/>
            <person name="Thompson A.W."/>
            <person name="Robinson-Rechavi M."/>
            <person name="Braasch I."/>
            <person name="Lecointre G."/>
            <person name="Bobe J."/>
            <person name="Postlethwait J.H."/>
            <person name="Berthelot C."/>
            <person name="Roest Crollius H."/>
            <person name="Guiguen Y."/>
        </authorList>
    </citation>
    <scope>NUCLEOTIDE SEQUENCE</scope>
    <source>
        <strain evidence="2">NC1722</strain>
    </source>
</reference>
<proteinExistence type="predicted"/>
<comment type="caution">
    <text evidence="2">The sequence shown here is derived from an EMBL/GenBank/DDBJ whole genome shotgun (WGS) entry which is preliminary data.</text>
</comment>
<sequence length="164" mass="17501">MQEVADPPPASLRHRHAPLSTSSQLSAGISTVTAASLKPEPPDQSLTHPRCVLTRLVRSFTGQRRPELNQGPEILPRADFVGESSSCVAPLKPTLQKAARHKRGRSAGACRRRRRDETGARGLMDRADGDVIKNSQTEQPGARLIMSACQSSAGSPASVSAAFL</sequence>
<evidence type="ECO:0000313" key="3">
    <source>
        <dbReference type="Proteomes" id="UP001221898"/>
    </source>
</evidence>
<organism evidence="2 3">
    <name type="scientific">Aldrovandia affinis</name>
    <dbReference type="NCBI Taxonomy" id="143900"/>
    <lineage>
        <taxon>Eukaryota</taxon>
        <taxon>Metazoa</taxon>
        <taxon>Chordata</taxon>
        <taxon>Craniata</taxon>
        <taxon>Vertebrata</taxon>
        <taxon>Euteleostomi</taxon>
        <taxon>Actinopterygii</taxon>
        <taxon>Neopterygii</taxon>
        <taxon>Teleostei</taxon>
        <taxon>Notacanthiformes</taxon>
        <taxon>Halosauridae</taxon>
        <taxon>Aldrovandia</taxon>
    </lineage>
</organism>
<feature type="compositionally biased region" description="Basic residues" evidence="1">
    <location>
        <begin position="100"/>
        <end position="114"/>
    </location>
</feature>
<protein>
    <submittedName>
        <fullName evidence="2">Uncharacterized protein</fullName>
    </submittedName>
</protein>
<accession>A0AAD7S8H5</accession>
<feature type="region of interest" description="Disordered" evidence="1">
    <location>
        <begin position="100"/>
        <end position="139"/>
    </location>
</feature>
<gene>
    <name evidence="2" type="ORF">AAFF_G00435530</name>
</gene>
<feature type="compositionally biased region" description="Basic and acidic residues" evidence="1">
    <location>
        <begin position="115"/>
        <end position="131"/>
    </location>
</feature>
<feature type="compositionally biased region" description="Pro residues" evidence="1">
    <location>
        <begin position="1"/>
        <end position="10"/>
    </location>
</feature>
<dbReference type="AlphaFoldDB" id="A0AAD7S8H5"/>
<dbReference type="Proteomes" id="UP001221898">
    <property type="component" value="Unassembled WGS sequence"/>
</dbReference>
<evidence type="ECO:0000256" key="1">
    <source>
        <dbReference type="SAM" id="MobiDB-lite"/>
    </source>
</evidence>
<evidence type="ECO:0000313" key="2">
    <source>
        <dbReference type="EMBL" id="KAJ8397864.1"/>
    </source>
</evidence>
<keyword evidence="3" id="KW-1185">Reference proteome</keyword>
<feature type="region of interest" description="Disordered" evidence="1">
    <location>
        <begin position="1"/>
        <end position="27"/>
    </location>
</feature>